<dbReference type="Proteomes" id="UP000217790">
    <property type="component" value="Unassembled WGS sequence"/>
</dbReference>
<feature type="region of interest" description="Disordered" evidence="1">
    <location>
        <begin position="140"/>
        <end position="173"/>
    </location>
</feature>
<feature type="compositionally biased region" description="Basic and acidic residues" evidence="1">
    <location>
        <begin position="158"/>
        <end position="173"/>
    </location>
</feature>
<evidence type="ECO:0000313" key="2">
    <source>
        <dbReference type="EMBL" id="PBK89884.1"/>
    </source>
</evidence>
<dbReference type="AlphaFoldDB" id="A0A2H3D7Y6"/>
<feature type="region of interest" description="Disordered" evidence="1">
    <location>
        <begin position="95"/>
        <end position="121"/>
    </location>
</feature>
<feature type="compositionally biased region" description="Basic and acidic residues" evidence="1">
    <location>
        <begin position="103"/>
        <end position="121"/>
    </location>
</feature>
<evidence type="ECO:0000256" key="1">
    <source>
        <dbReference type="SAM" id="MobiDB-lite"/>
    </source>
</evidence>
<accession>A0A2H3D7Y6</accession>
<name>A0A2H3D7Y6_ARMGA</name>
<keyword evidence="3" id="KW-1185">Reference proteome</keyword>
<organism evidence="2 3">
    <name type="scientific">Armillaria gallica</name>
    <name type="common">Bulbous honey fungus</name>
    <name type="synonym">Armillaria bulbosa</name>
    <dbReference type="NCBI Taxonomy" id="47427"/>
    <lineage>
        <taxon>Eukaryota</taxon>
        <taxon>Fungi</taxon>
        <taxon>Dikarya</taxon>
        <taxon>Basidiomycota</taxon>
        <taxon>Agaricomycotina</taxon>
        <taxon>Agaricomycetes</taxon>
        <taxon>Agaricomycetidae</taxon>
        <taxon>Agaricales</taxon>
        <taxon>Marasmiineae</taxon>
        <taxon>Physalacriaceae</taxon>
        <taxon>Armillaria</taxon>
    </lineage>
</organism>
<evidence type="ECO:0000313" key="3">
    <source>
        <dbReference type="Proteomes" id="UP000217790"/>
    </source>
</evidence>
<gene>
    <name evidence="2" type="ORF">ARMGADRAFT_1032959</name>
</gene>
<protein>
    <submittedName>
        <fullName evidence="2">Uncharacterized protein</fullName>
    </submittedName>
</protein>
<proteinExistence type="predicted"/>
<reference evidence="3" key="1">
    <citation type="journal article" date="2017" name="Nat. Ecol. Evol.">
        <title>Genome expansion and lineage-specific genetic innovations in the forest pathogenic fungi Armillaria.</title>
        <authorList>
            <person name="Sipos G."/>
            <person name="Prasanna A.N."/>
            <person name="Walter M.C."/>
            <person name="O'Connor E."/>
            <person name="Balint B."/>
            <person name="Krizsan K."/>
            <person name="Kiss B."/>
            <person name="Hess J."/>
            <person name="Varga T."/>
            <person name="Slot J."/>
            <person name="Riley R."/>
            <person name="Boka B."/>
            <person name="Rigling D."/>
            <person name="Barry K."/>
            <person name="Lee J."/>
            <person name="Mihaltcheva S."/>
            <person name="LaButti K."/>
            <person name="Lipzen A."/>
            <person name="Waldron R."/>
            <person name="Moloney N.M."/>
            <person name="Sperisen C."/>
            <person name="Kredics L."/>
            <person name="Vagvoelgyi C."/>
            <person name="Patrignani A."/>
            <person name="Fitzpatrick D."/>
            <person name="Nagy I."/>
            <person name="Doyle S."/>
            <person name="Anderson J.B."/>
            <person name="Grigoriev I.V."/>
            <person name="Gueldener U."/>
            <person name="Muensterkoetter M."/>
            <person name="Nagy L.G."/>
        </authorList>
    </citation>
    <scope>NUCLEOTIDE SEQUENCE [LARGE SCALE GENOMIC DNA]</scope>
    <source>
        <strain evidence="3">Ar21-2</strain>
    </source>
</reference>
<dbReference type="EMBL" id="KZ293667">
    <property type="protein sequence ID" value="PBK89884.1"/>
    <property type="molecule type" value="Genomic_DNA"/>
</dbReference>
<dbReference type="InParanoid" id="A0A2H3D7Y6"/>
<sequence>MSPLPNFTNFTFHCGQGVPSNWMEAHTRSLYDSILANPIQCTKNVWTPAHIQWMMKSIWFCANFDVDTGPSDGEGNDNEDVGYEAAQPPTILMVIDPPMPEGEPSRNETSEKWRVTSETRADSAAVQAAATLVGLVAYRASSDDGSGEDKAEDEAEVKEEVKPKKKSEADRKK</sequence>